<protein>
    <submittedName>
        <fullName evidence="2">Uncharacterized protein</fullName>
    </submittedName>
</protein>
<proteinExistence type="predicted"/>
<dbReference type="EMBL" id="JBHFFA010000006">
    <property type="protein sequence ID" value="KAL2620741.1"/>
    <property type="molecule type" value="Genomic_DNA"/>
</dbReference>
<dbReference type="Proteomes" id="UP001605036">
    <property type="component" value="Unassembled WGS sequence"/>
</dbReference>
<sequence>MGAPKDPVNLRSQEIQLPVSRHPAYLWSATQPRNSLGELGGRDLRWDSFEGSIDGGNTPWRRVSFAGENLCRRDKASGIRHFPPIESTNIVLTLPTPPLLVARQKDGAHTRSGSPLASLLRRTGRLPGVQVAFIACLGSRELGLVLAVPYPASTSRSADATTLDGYPTRRELPESTSGGPAHGN</sequence>
<keyword evidence="3" id="KW-1185">Reference proteome</keyword>
<feature type="region of interest" description="Disordered" evidence="1">
    <location>
        <begin position="155"/>
        <end position="184"/>
    </location>
</feature>
<evidence type="ECO:0000313" key="3">
    <source>
        <dbReference type="Proteomes" id="UP001605036"/>
    </source>
</evidence>
<accession>A0ABD1Y1W3</accession>
<organism evidence="2 3">
    <name type="scientific">Riccia fluitans</name>
    <dbReference type="NCBI Taxonomy" id="41844"/>
    <lineage>
        <taxon>Eukaryota</taxon>
        <taxon>Viridiplantae</taxon>
        <taxon>Streptophyta</taxon>
        <taxon>Embryophyta</taxon>
        <taxon>Marchantiophyta</taxon>
        <taxon>Marchantiopsida</taxon>
        <taxon>Marchantiidae</taxon>
        <taxon>Marchantiales</taxon>
        <taxon>Ricciaceae</taxon>
        <taxon>Riccia</taxon>
    </lineage>
</organism>
<evidence type="ECO:0000256" key="1">
    <source>
        <dbReference type="SAM" id="MobiDB-lite"/>
    </source>
</evidence>
<gene>
    <name evidence="2" type="ORF">R1flu_000946</name>
</gene>
<evidence type="ECO:0000313" key="2">
    <source>
        <dbReference type="EMBL" id="KAL2620741.1"/>
    </source>
</evidence>
<comment type="caution">
    <text evidence="2">The sequence shown here is derived from an EMBL/GenBank/DDBJ whole genome shotgun (WGS) entry which is preliminary data.</text>
</comment>
<name>A0ABD1Y1W3_9MARC</name>
<reference evidence="2 3" key="1">
    <citation type="submission" date="2024-09" db="EMBL/GenBank/DDBJ databases">
        <title>Chromosome-scale assembly of Riccia fluitans.</title>
        <authorList>
            <person name="Paukszto L."/>
            <person name="Sawicki J."/>
            <person name="Karawczyk K."/>
            <person name="Piernik-Szablinska J."/>
            <person name="Szczecinska M."/>
            <person name="Mazdziarz M."/>
        </authorList>
    </citation>
    <scope>NUCLEOTIDE SEQUENCE [LARGE SCALE GENOMIC DNA]</scope>
    <source>
        <strain evidence="2">Rf_01</strain>
        <tissue evidence="2">Aerial parts of the thallus</tissue>
    </source>
</reference>
<dbReference type="AlphaFoldDB" id="A0ABD1Y1W3"/>